<accession>A0A1Q8RKY1</accession>
<dbReference type="PANTHER" id="PTHR13946">
    <property type="entry name" value="DNA-DIRECTED RNA POLYMERASE I,II,III"/>
    <property type="match status" value="1"/>
</dbReference>
<reference evidence="8 9" key="1">
    <citation type="submission" date="2016-11" db="EMBL/GenBank/DDBJ databases">
        <title>Draft Genome Assembly of Colletotrichum chlorophyti a pathogen of herbaceous plants.</title>
        <authorList>
            <person name="Gan P."/>
            <person name="Narusaka M."/>
            <person name="Tsushima A."/>
            <person name="Narusaka Y."/>
            <person name="Takano Y."/>
            <person name="Shirasu K."/>
        </authorList>
    </citation>
    <scope>NUCLEOTIDE SEQUENCE [LARGE SCALE GENOMIC DNA]</scope>
    <source>
        <strain evidence="8 9">NTL11</strain>
    </source>
</reference>
<dbReference type="GO" id="GO:0006366">
    <property type="term" value="P:transcription by RNA polymerase II"/>
    <property type="evidence" value="ECO:0007669"/>
    <property type="project" value="InterPro"/>
</dbReference>
<dbReference type="InterPro" id="IPR037685">
    <property type="entry name" value="RBP11"/>
</dbReference>
<feature type="region of interest" description="Disordered" evidence="6">
    <location>
        <begin position="1"/>
        <end position="48"/>
    </location>
</feature>
<dbReference type="InterPro" id="IPR008193">
    <property type="entry name" value="RNA_pol_Rpb11_13-16kDa_CS"/>
</dbReference>
<evidence type="ECO:0000256" key="3">
    <source>
        <dbReference type="ARBA" id="ARBA00023163"/>
    </source>
</evidence>
<keyword evidence="9" id="KW-1185">Reference proteome</keyword>
<keyword evidence="3" id="KW-0804">Transcription</keyword>
<dbReference type="EMBL" id="MPGH01000185">
    <property type="protein sequence ID" value="OLN84977.1"/>
    <property type="molecule type" value="Genomic_DNA"/>
</dbReference>
<evidence type="ECO:0000256" key="2">
    <source>
        <dbReference type="ARBA" id="ARBA00022478"/>
    </source>
</evidence>
<dbReference type="STRING" id="708187.A0A1Q8RKY1"/>
<evidence type="ECO:0000256" key="6">
    <source>
        <dbReference type="SAM" id="MobiDB-lite"/>
    </source>
</evidence>
<proteinExistence type="inferred from homology"/>
<evidence type="ECO:0000313" key="9">
    <source>
        <dbReference type="Proteomes" id="UP000186583"/>
    </source>
</evidence>
<dbReference type="GO" id="GO:0003677">
    <property type="term" value="F:DNA binding"/>
    <property type="evidence" value="ECO:0007669"/>
    <property type="project" value="InterPro"/>
</dbReference>
<dbReference type="CDD" id="cd06926">
    <property type="entry name" value="RNAP_II_RPB11"/>
    <property type="match status" value="1"/>
</dbReference>
<dbReference type="Proteomes" id="UP000186583">
    <property type="component" value="Unassembled WGS sequence"/>
</dbReference>
<name>A0A1Q8RKY1_9PEZI</name>
<sequence>MPSSALNQNSGDASGSGGGNVPGNAGDNASSDAGRKPPRPPRGRVPRDATTVIPFELFLLGDGEKKLEEKVFSGMSNTSDFILKKEDHTIGNLLSEHLKMHKHVLMAGYKIAHPNVPELFIRVQTDGSITPKEALIQVLKKLMQDLSHLSREFTREFELRRMVEAGRSNQQGN</sequence>
<comment type="similarity">
    <text evidence="5">Belongs to the archaeal Rpo11/eukaryotic RPB11/RPC19 RNA polymerase subunit family.</text>
</comment>
<feature type="domain" description="DNA-directed RNA polymerase RBP11-like dimerisation" evidence="7">
    <location>
        <begin position="79"/>
        <end position="151"/>
    </location>
</feature>
<evidence type="ECO:0000256" key="5">
    <source>
        <dbReference type="ARBA" id="ARBA00025751"/>
    </source>
</evidence>
<evidence type="ECO:0000259" key="7">
    <source>
        <dbReference type="Pfam" id="PF13656"/>
    </source>
</evidence>
<dbReference type="PANTHER" id="PTHR13946:SF16">
    <property type="entry name" value="DNA-DIRECTED RNA POLYMERASE II SUBUNIT RPB11"/>
    <property type="match status" value="1"/>
</dbReference>
<dbReference type="AlphaFoldDB" id="A0A1Q8RKY1"/>
<dbReference type="GO" id="GO:0005665">
    <property type="term" value="C:RNA polymerase II, core complex"/>
    <property type="evidence" value="ECO:0007669"/>
    <property type="project" value="InterPro"/>
</dbReference>
<dbReference type="Gene3D" id="3.30.1360.10">
    <property type="entry name" value="RNA polymerase, RBP11-like subunit"/>
    <property type="match status" value="1"/>
</dbReference>
<evidence type="ECO:0000256" key="4">
    <source>
        <dbReference type="ARBA" id="ARBA00023242"/>
    </source>
</evidence>
<comment type="subcellular location">
    <subcellularLocation>
        <location evidence="1">Nucleus</location>
    </subcellularLocation>
</comment>
<comment type="caution">
    <text evidence="8">The sequence shown here is derived from an EMBL/GenBank/DDBJ whole genome shotgun (WGS) entry which is preliminary data.</text>
</comment>
<dbReference type="PROSITE" id="PS01154">
    <property type="entry name" value="RNA_POL_L_13KD"/>
    <property type="match status" value="1"/>
</dbReference>
<dbReference type="InterPro" id="IPR036603">
    <property type="entry name" value="RBP11-like"/>
</dbReference>
<keyword evidence="2 8" id="KW-0240">DNA-directed RNA polymerase</keyword>
<keyword evidence="4" id="KW-0539">Nucleus</keyword>
<dbReference type="SUPFAM" id="SSF55257">
    <property type="entry name" value="RBP11-like subunits of RNA polymerase"/>
    <property type="match status" value="1"/>
</dbReference>
<dbReference type="Pfam" id="PF13656">
    <property type="entry name" value="RNA_pol_L_2"/>
    <property type="match status" value="1"/>
</dbReference>
<dbReference type="GO" id="GO:0003899">
    <property type="term" value="F:DNA-directed RNA polymerase activity"/>
    <property type="evidence" value="ECO:0007669"/>
    <property type="project" value="InterPro"/>
</dbReference>
<dbReference type="GO" id="GO:0046983">
    <property type="term" value="F:protein dimerization activity"/>
    <property type="evidence" value="ECO:0007669"/>
    <property type="project" value="InterPro"/>
</dbReference>
<organism evidence="8 9">
    <name type="scientific">Colletotrichum chlorophyti</name>
    <dbReference type="NCBI Taxonomy" id="708187"/>
    <lineage>
        <taxon>Eukaryota</taxon>
        <taxon>Fungi</taxon>
        <taxon>Dikarya</taxon>
        <taxon>Ascomycota</taxon>
        <taxon>Pezizomycotina</taxon>
        <taxon>Sordariomycetes</taxon>
        <taxon>Hypocreomycetidae</taxon>
        <taxon>Glomerellales</taxon>
        <taxon>Glomerellaceae</taxon>
        <taxon>Colletotrichum</taxon>
    </lineage>
</organism>
<gene>
    <name evidence="8" type="ORF">CCHL11_03977</name>
</gene>
<dbReference type="OrthoDB" id="10248581at2759"/>
<dbReference type="HAMAP" id="MF_00261">
    <property type="entry name" value="RNApol_arch_Rpo11"/>
    <property type="match status" value="1"/>
</dbReference>
<dbReference type="InterPro" id="IPR022905">
    <property type="entry name" value="Rpo11-like"/>
</dbReference>
<evidence type="ECO:0000256" key="1">
    <source>
        <dbReference type="ARBA" id="ARBA00004123"/>
    </source>
</evidence>
<dbReference type="InterPro" id="IPR009025">
    <property type="entry name" value="RBP11-like_dimer"/>
</dbReference>
<protein>
    <submittedName>
        <fullName evidence="8">DNA-directed RNA polymerase II subunit RPB11</fullName>
    </submittedName>
</protein>
<evidence type="ECO:0000313" key="8">
    <source>
        <dbReference type="EMBL" id="OLN84977.1"/>
    </source>
</evidence>